<dbReference type="NCBIfam" id="NF006157">
    <property type="entry name" value="PRK08300.1"/>
    <property type="match status" value="1"/>
</dbReference>
<dbReference type="CDD" id="cd23933">
    <property type="entry name" value="ALDH_C"/>
    <property type="match status" value="1"/>
</dbReference>
<dbReference type="Gene3D" id="3.40.50.720">
    <property type="entry name" value="NAD(P)-binding Rossmann-like Domain"/>
    <property type="match status" value="1"/>
</dbReference>
<evidence type="ECO:0000259" key="2">
    <source>
        <dbReference type="Pfam" id="PF09290"/>
    </source>
</evidence>
<keyword evidence="4" id="KW-1185">Reference proteome</keyword>
<evidence type="ECO:0000256" key="1">
    <source>
        <dbReference type="HAMAP-Rule" id="MF_01657"/>
    </source>
</evidence>
<feature type="domain" description="Acetaldehyde dehydrogenase C-terminal" evidence="2">
    <location>
        <begin position="135"/>
        <end position="270"/>
    </location>
</feature>
<feature type="binding site" evidence="1">
    <location>
        <position position="275"/>
    </location>
    <ligand>
        <name>NAD(+)</name>
        <dbReference type="ChEBI" id="CHEBI:57540"/>
    </ligand>
</feature>
<evidence type="ECO:0000313" key="3">
    <source>
        <dbReference type="EMBL" id="TDN46893.1"/>
    </source>
</evidence>
<comment type="caution">
    <text evidence="1">Lacks conserved residue(s) required for the propagation of feature annotation.</text>
</comment>
<dbReference type="GO" id="GO:0051287">
    <property type="term" value="F:NAD binding"/>
    <property type="evidence" value="ECO:0007669"/>
    <property type="project" value="UniProtKB-UniRule"/>
</dbReference>
<evidence type="ECO:0000313" key="4">
    <source>
        <dbReference type="Proteomes" id="UP000295129"/>
    </source>
</evidence>
<dbReference type="InterPro" id="IPR015426">
    <property type="entry name" value="Acetylaldehyde_DH_C"/>
</dbReference>
<keyword evidence="1" id="KW-0058">Aromatic hydrocarbons catabolism</keyword>
<dbReference type="InterPro" id="IPR036291">
    <property type="entry name" value="NAD(P)-bd_dom_sf"/>
</dbReference>
<dbReference type="EMBL" id="SNVV01000024">
    <property type="protein sequence ID" value="TDN46893.1"/>
    <property type="molecule type" value="Genomic_DNA"/>
</dbReference>
<comment type="caution">
    <text evidence="3">The sequence shown here is derived from an EMBL/GenBank/DDBJ whole genome shotgun (WGS) entry which is preliminary data.</text>
</comment>
<dbReference type="Pfam" id="PF09290">
    <property type="entry name" value="AcetDehyd-dimer"/>
    <property type="match status" value="1"/>
</dbReference>
<gene>
    <name evidence="3" type="ORF">C7389_12453</name>
</gene>
<comment type="similarity">
    <text evidence="1">Belongs to the acetaldehyde dehydrogenase family.</text>
</comment>
<proteinExistence type="inferred from homology"/>
<dbReference type="Proteomes" id="UP000295129">
    <property type="component" value="Unassembled WGS sequence"/>
</dbReference>
<keyword evidence="1" id="KW-0560">Oxidoreductase</keyword>
<dbReference type="EC" id="1.2.1.10" evidence="1"/>
<dbReference type="GO" id="GO:0008774">
    <property type="term" value="F:acetaldehyde dehydrogenase (acetylating) activity"/>
    <property type="evidence" value="ECO:0007669"/>
    <property type="project" value="UniProtKB-UniRule"/>
</dbReference>
<reference evidence="3 4" key="1">
    <citation type="submission" date="2019-03" db="EMBL/GenBank/DDBJ databases">
        <title>Genomic Encyclopedia of Type Strains, Phase IV (KMG-IV): sequencing the most valuable type-strain genomes for metagenomic binning, comparative biology and taxonomic classification.</title>
        <authorList>
            <person name="Goeker M."/>
        </authorList>
    </citation>
    <scope>NUCLEOTIDE SEQUENCE [LARGE SCALE GENOMIC DNA]</scope>
    <source>
        <strain evidence="3 4">DSM 12121</strain>
    </source>
</reference>
<organism evidence="3 4">
    <name type="scientific">Azoarcus indigens</name>
    <dbReference type="NCBI Taxonomy" id="29545"/>
    <lineage>
        <taxon>Bacteria</taxon>
        <taxon>Pseudomonadati</taxon>
        <taxon>Pseudomonadota</taxon>
        <taxon>Betaproteobacteria</taxon>
        <taxon>Rhodocyclales</taxon>
        <taxon>Zoogloeaceae</taxon>
        <taxon>Azoarcus</taxon>
    </lineage>
</organism>
<sequence>MSSIISRMRCAVLGAGLAGTDLLYKLNRSVHLDARWMIDIHPTAAGLAQAREFGLRTVAGTLADALPQLIEDRVRLVFDASGGARHPEHAQQLEQAGIRVIDLTPAANGPLCMPAANLEQVLRTAPRSICLVGGGAQAVVPLLRAMTNIQQLAYGEVAVTAPANTCGPACLGNVDEMTHHTARAMERVGGARQGKAILLFSPGQPQPLRASLRCLTEDLVEETALFTAVNATVSRLQRELPGYRLARAPRFQARQVDLEVEIEGLGDSLPPYAANLDLLSLAALRCGEALAGARS</sequence>
<keyword evidence="1" id="KW-0520">NAD</keyword>
<dbReference type="SUPFAM" id="SSF51735">
    <property type="entry name" value="NAD(P)-binding Rossmann-fold domains"/>
    <property type="match status" value="1"/>
</dbReference>
<dbReference type="HAMAP" id="MF_01657">
    <property type="entry name" value="Ac_ald_DH_ac"/>
    <property type="match status" value="1"/>
</dbReference>
<protein>
    <recommendedName>
        <fullName evidence="1">Acetaldehyde dehydrogenase</fullName>
        <ecNumber evidence="1">1.2.1.10</ecNumber>
    </recommendedName>
    <alternativeName>
        <fullName evidence="1">Acetaldehyde dehydrogenase [acetylating]</fullName>
    </alternativeName>
</protein>
<dbReference type="InterPro" id="IPR003361">
    <property type="entry name" value="Acetaldehyde_dehydrogenase"/>
</dbReference>
<dbReference type="RefSeq" id="WP_133594574.1">
    <property type="nucleotide sequence ID" value="NZ_SNVV01000024.1"/>
</dbReference>
<dbReference type="Gene3D" id="3.30.360.10">
    <property type="entry name" value="Dihydrodipicolinate Reductase, domain 2"/>
    <property type="match status" value="1"/>
</dbReference>
<dbReference type="OrthoDB" id="9786743at2"/>
<name>A0A4R6DPU2_9RHOO</name>
<dbReference type="SUPFAM" id="SSF55347">
    <property type="entry name" value="Glyceraldehyde-3-phosphate dehydrogenase-like, C-terminal domain"/>
    <property type="match status" value="1"/>
</dbReference>
<accession>A0A4R6DPU2</accession>
<comment type="catalytic activity">
    <reaction evidence="1">
        <text>acetaldehyde + NAD(+) + CoA = acetyl-CoA + NADH + H(+)</text>
        <dbReference type="Rhea" id="RHEA:23288"/>
        <dbReference type="ChEBI" id="CHEBI:15343"/>
        <dbReference type="ChEBI" id="CHEBI:15378"/>
        <dbReference type="ChEBI" id="CHEBI:57287"/>
        <dbReference type="ChEBI" id="CHEBI:57288"/>
        <dbReference type="ChEBI" id="CHEBI:57540"/>
        <dbReference type="ChEBI" id="CHEBI:57945"/>
        <dbReference type="EC" id="1.2.1.10"/>
    </reaction>
</comment>
<dbReference type="AlphaFoldDB" id="A0A4R6DPU2"/>